<feature type="domain" description="HTH hxlR-type" evidence="4">
    <location>
        <begin position="20"/>
        <end position="118"/>
    </location>
</feature>
<organism evidence="5 6">
    <name type="scientific">Agromyces allii</name>
    <dbReference type="NCBI Taxonomy" id="393607"/>
    <lineage>
        <taxon>Bacteria</taxon>
        <taxon>Bacillati</taxon>
        <taxon>Actinomycetota</taxon>
        <taxon>Actinomycetes</taxon>
        <taxon>Micrococcales</taxon>
        <taxon>Microbacteriaceae</taxon>
        <taxon>Agromyces</taxon>
    </lineage>
</organism>
<dbReference type="SUPFAM" id="SSF46785">
    <property type="entry name" value="Winged helix' DNA-binding domain"/>
    <property type="match status" value="1"/>
</dbReference>
<name>A0ABP5BAF5_9MICO</name>
<evidence type="ECO:0000259" key="4">
    <source>
        <dbReference type="PROSITE" id="PS51118"/>
    </source>
</evidence>
<dbReference type="RefSeq" id="WP_157416207.1">
    <property type="nucleotide sequence ID" value="NZ_BAAAMK010000001.1"/>
</dbReference>
<dbReference type="PANTHER" id="PTHR33204">
    <property type="entry name" value="TRANSCRIPTIONAL REGULATOR, MARR FAMILY"/>
    <property type="match status" value="1"/>
</dbReference>
<reference evidence="6" key="1">
    <citation type="journal article" date="2019" name="Int. J. Syst. Evol. Microbiol.">
        <title>The Global Catalogue of Microorganisms (GCM) 10K type strain sequencing project: providing services to taxonomists for standard genome sequencing and annotation.</title>
        <authorList>
            <consortium name="The Broad Institute Genomics Platform"/>
            <consortium name="The Broad Institute Genome Sequencing Center for Infectious Disease"/>
            <person name="Wu L."/>
            <person name="Ma J."/>
        </authorList>
    </citation>
    <scope>NUCLEOTIDE SEQUENCE [LARGE SCALE GENOMIC DNA]</scope>
    <source>
        <strain evidence="6">JCM 13584</strain>
    </source>
</reference>
<dbReference type="InterPro" id="IPR036388">
    <property type="entry name" value="WH-like_DNA-bd_sf"/>
</dbReference>
<evidence type="ECO:0000313" key="5">
    <source>
        <dbReference type="EMBL" id="GAA1938732.1"/>
    </source>
</evidence>
<evidence type="ECO:0000256" key="2">
    <source>
        <dbReference type="ARBA" id="ARBA00023125"/>
    </source>
</evidence>
<evidence type="ECO:0000256" key="3">
    <source>
        <dbReference type="ARBA" id="ARBA00023163"/>
    </source>
</evidence>
<keyword evidence="6" id="KW-1185">Reference proteome</keyword>
<dbReference type="PROSITE" id="PS51118">
    <property type="entry name" value="HTH_HXLR"/>
    <property type="match status" value="1"/>
</dbReference>
<evidence type="ECO:0000256" key="1">
    <source>
        <dbReference type="ARBA" id="ARBA00023015"/>
    </source>
</evidence>
<proteinExistence type="predicted"/>
<comment type="caution">
    <text evidence="5">The sequence shown here is derived from an EMBL/GenBank/DDBJ whole genome shotgun (WGS) entry which is preliminary data.</text>
</comment>
<evidence type="ECO:0000313" key="6">
    <source>
        <dbReference type="Proteomes" id="UP001499954"/>
    </source>
</evidence>
<protein>
    <submittedName>
        <fullName evidence="5">Helix-turn-helix domain-containing protein</fullName>
    </submittedName>
</protein>
<dbReference type="Gene3D" id="1.10.10.10">
    <property type="entry name" value="Winged helix-like DNA-binding domain superfamily/Winged helix DNA-binding domain"/>
    <property type="match status" value="1"/>
</dbReference>
<sequence>MTVSLAEIRRSSGEVFTEGCPTRVVLDHIMSKWGVLVLLALTDGTQRWGELRREVQGISEKMLASTLRTLEADGLVSRTSYPEVPPRVEYALTDLGRELMQHMLPLVQWVAVHAGDIVPVEADAAAS</sequence>
<dbReference type="EMBL" id="BAAAMK010000001">
    <property type="protein sequence ID" value="GAA1938732.1"/>
    <property type="molecule type" value="Genomic_DNA"/>
</dbReference>
<dbReference type="Proteomes" id="UP001499954">
    <property type="component" value="Unassembled WGS sequence"/>
</dbReference>
<dbReference type="Pfam" id="PF01638">
    <property type="entry name" value="HxlR"/>
    <property type="match status" value="1"/>
</dbReference>
<keyword evidence="3" id="KW-0804">Transcription</keyword>
<gene>
    <name evidence="5" type="ORF">GCM10009717_01430</name>
</gene>
<dbReference type="InterPro" id="IPR036390">
    <property type="entry name" value="WH_DNA-bd_sf"/>
</dbReference>
<keyword evidence="2" id="KW-0238">DNA-binding</keyword>
<dbReference type="PANTHER" id="PTHR33204:SF37">
    <property type="entry name" value="HTH-TYPE TRANSCRIPTIONAL REGULATOR YODB"/>
    <property type="match status" value="1"/>
</dbReference>
<dbReference type="InterPro" id="IPR002577">
    <property type="entry name" value="HTH_HxlR"/>
</dbReference>
<keyword evidence="1" id="KW-0805">Transcription regulation</keyword>
<accession>A0ABP5BAF5</accession>